<dbReference type="PRINTS" id="PR00404">
    <property type="entry name" value="MADSDOMAIN"/>
</dbReference>
<evidence type="ECO:0000256" key="1">
    <source>
        <dbReference type="ARBA" id="ARBA00004123"/>
    </source>
</evidence>
<keyword evidence="5" id="KW-0539">Nucleus</keyword>
<accession>A0A3L6DD10</accession>
<feature type="domain" description="K-box" evidence="8">
    <location>
        <begin position="87"/>
        <end position="191"/>
    </location>
</feature>
<dbReference type="InterPro" id="IPR033896">
    <property type="entry name" value="MEF2-like_N"/>
</dbReference>
<dbReference type="AlphaFoldDB" id="A0A3L6DD10"/>
<keyword evidence="4" id="KW-0804">Transcription</keyword>
<gene>
    <name evidence="9" type="primary">MADS56</name>
    <name evidence="9" type="ORF">Zm00014a_037964</name>
</gene>
<protein>
    <submittedName>
        <fullName evidence="9">MADS-box transcription factor 56</fullName>
    </submittedName>
</protein>
<evidence type="ECO:0000256" key="2">
    <source>
        <dbReference type="ARBA" id="ARBA00023015"/>
    </source>
</evidence>
<dbReference type="GO" id="GO:0000977">
    <property type="term" value="F:RNA polymerase II transcription regulatory region sequence-specific DNA binding"/>
    <property type="evidence" value="ECO:0007669"/>
    <property type="project" value="InterPro"/>
</dbReference>
<evidence type="ECO:0000259" key="7">
    <source>
        <dbReference type="PROSITE" id="PS50066"/>
    </source>
</evidence>
<evidence type="ECO:0000313" key="9">
    <source>
        <dbReference type="EMBL" id="PWZ06502.1"/>
    </source>
</evidence>
<dbReference type="InterPro" id="IPR050142">
    <property type="entry name" value="MADS-box/MEF2_TF"/>
</dbReference>
<dbReference type="Pfam" id="PF01486">
    <property type="entry name" value="K-box"/>
    <property type="match status" value="1"/>
</dbReference>
<name>A0A3L6DD10_MAIZE</name>
<keyword evidence="3" id="KW-0238">DNA-binding</keyword>
<feature type="domain" description="MADS-box" evidence="7">
    <location>
        <begin position="1"/>
        <end position="61"/>
    </location>
</feature>
<dbReference type="GO" id="GO:0005634">
    <property type="term" value="C:nucleus"/>
    <property type="evidence" value="ECO:0007669"/>
    <property type="project" value="UniProtKB-SubCell"/>
</dbReference>
<dbReference type="InterPro" id="IPR002100">
    <property type="entry name" value="TF_MADSbox"/>
</dbReference>
<dbReference type="GO" id="GO:0046983">
    <property type="term" value="F:protein dimerization activity"/>
    <property type="evidence" value="ECO:0007669"/>
    <property type="project" value="InterPro"/>
</dbReference>
<dbReference type="Proteomes" id="UP000251960">
    <property type="component" value="Chromosome 9"/>
</dbReference>
<evidence type="ECO:0000256" key="3">
    <source>
        <dbReference type="ARBA" id="ARBA00023125"/>
    </source>
</evidence>
<comment type="caution">
    <text evidence="9">The sequence shown here is derived from an EMBL/GenBank/DDBJ whole genome shotgun (WGS) entry which is preliminary data.</text>
</comment>
<evidence type="ECO:0000256" key="4">
    <source>
        <dbReference type="ARBA" id="ARBA00023163"/>
    </source>
</evidence>
<keyword evidence="2" id="KW-0805">Transcription regulation</keyword>
<evidence type="ECO:0000256" key="6">
    <source>
        <dbReference type="SAM" id="MobiDB-lite"/>
    </source>
</evidence>
<sequence length="238" mass="27345">MVRGKTELKRIENATSRQVTFSKRRNGLLKKAFELSVLCDAEVGLVVFSPRGKLYEFASAASLQKTIDRYRTYTRENVNNKTVQQDIQQVKADAVSLASRLEALEKTKRAERPAIHRLYMSCRMFLGENLEECSIEELHNLEVKLAKSLHVIRGKKTQLLEQQISKLKEKERTLLQDNKELRDKQRNLQSPPEAPPDLNRCVPPWPRSLPAPSNDMDVETELYIGLPGRERSSNRDSD</sequence>
<dbReference type="ExpressionAtlas" id="A0A3L6DD10">
    <property type="expression patterns" value="baseline and differential"/>
</dbReference>
<dbReference type="Pfam" id="PF00319">
    <property type="entry name" value="SRF-TF"/>
    <property type="match status" value="1"/>
</dbReference>
<proteinExistence type="predicted"/>
<dbReference type="EMBL" id="NCVQ01000010">
    <property type="protein sequence ID" value="PWZ06502.1"/>
    <property type="molecule type" value="Genomic_DNA"/>
</dbReference>
<dbReference type="PROSITE" id="PS51297">
    <property type="entry name" value="K_BOX"/>
    <property type="match status" value="1"/>
</dbReference>
<dbReference type="GO" id="GO:0045944">
    <property type="term" value="P:positive regulation of transcription by RNA polymerase II"/>
    <property type="evidence" value="ECO:0007669"/>
    <property type="project" value="InterPro"/>
</dbReference>
<evidence type="ECO:0000256" key="5">
    <source>
        <dbReference type="ARBA" id="ARBA00023242"/>
    </source>
</evidence>
<feature type="compositionally biased region" description="Basic and acidic residues" evidence="6">
    <location>
        <begin position="175"/>
        <end position="186"/>
    </location>
</feature>
<dbReference type="GO" id="GO:0003700">
    <property type="term" value="F:DNA-binding transcription factor activity"/>
    <property type="evidence" value="ECO:0007669"/>
    <property type="project" value="InterPro"/>
</dbReference>
<dbReference type="InterPro" id="IPR036879">
    <property type="entry name" value="TF_MADSbox_sf"/>
</dbReference>
<dbReference type="Gene3D" id="3.40.1810.10">
    <property type="entry name" value="Transcription factor, MADS-box"/>
    <property type="match status" value="1"/>
</dbReference>
<dbReference type="GO" id="GO:0050793">
    <property type="term" value="P:regulation of developmental process"/>
    <property type="evidence" value="ECO:0007669"/>
    <property type="project" value="UniProtKB-ARBA"/>
</dbReference>
<feature type="region of interest" description="Disordered" evidence="6">
    <location>
        <begin position="175"/>
        <end position="238"/>
    </location>
</feature>
<organism evidence="9">
    <name type="scientific">Zea mays</name>
    <name type="common">Maize</name>
    <dbReference type="NCBI Taxonomy" id="4577"/>
    <lineage>
        <taxon>Eukaryota</taxon>
        <taxon>Viridiplantae</taxon>
        <taxon>Streptophyta</taxon>
        <taxon>Embryophyta</taxon>
        <taxon>Tracheophyta</taxon>
        <taxon>Spermatophyta</taxon>
        <taxon>Magnoliopsida</taxon>
        <taxon>Liliopsida</taxon>
        <taxon>Poales</taxon>
        <taxon>Poaceae</taxon>
        <taxon>PACMAD clade</taxon>
        <taxon>Panicoideae</taxon>
        <taxon>Andropogonodae</taxon>
        <taxon>Andropogoneae</taxon>
        <taxon>Tripsacinae</taxon>
        <taxon>Zea</taxon>
    </lineage>
</organism>
<dbReference type="PANTHER" id="PTHR48019">
    <property type="entry name" value="SERUM RESPONSE FACTOR HOMOLOG"/>
    <property type="match status" value="1"/>
</dbReference>
<comment type="subcellular location">
    <subcellularLocation>
        <location evidence="1">Nucleus</location>
    </subcellularLocation>
</comment>
<dbReference type="PROSITE" id="PS50066">
    <property type="entry name" value="MADS_BOX_2"/>
    <property type="match status" value="1"/>
</dbReference>
<dbReference type="SMART" id="SM00432">
    <property type="entry name" value="MADS"/>
    <property type="match status" value="1"/>
</dbReference>
<evidence type="ECO:0000259" key="8">
    <source>
        <dbReference type="PROSITE" id="PS51297"/>
    </source>
</evidence>
<dbReference type="PROSITE" id="PS00350">
    <property type="entry name" value="MADS_BOX_1"/>
    <property type="match status" value="1"/>
</dbReference>
<reference evidence="9" key="1">
    <citation type="journal article" date="2018" name="Nat. Genet.">
        <title>Extensive intraspecific gene order and gene structural variations between Mo17 and other maize genomes.</title>
        <authorList>
            <person name="Sun S."/>
            <person name="Zhou Y."/>
            <person name="Chen J."/>
            <person name="Shi J."/>
            <person name="Zhao H."/>
            <person name="Zhao H."/>
            <person name="Song W."/>
            <person name="Zhang M."/>
            <person name="Cui Y."/>
            <person name="Dong X."/>
            <person name="Liu H."/>
            <person name="Ma X."/>
            <person name="Jiao Y."/>
            <person name="Wang B."/>
            <person name="Wei X."/>
            <person name="Stein J.C."/>
            <person name="Glaubitz J.C."/>
            <person name="Lu F."/>
            <person name="Yu G."/>
            <person name="Liang C."/>
            <person name="Fengler K."/>
            <person name="Li B."/>
            <person name="Rafalski A."/>
            <person name="Schnable P.S."/>
            <person name="Ware D.H."/>
            <person name="Buckler E.S."/>
            <person name="Lai J."/>
        </authorList>
    </citation>
    <scope>NUCLEOTIDE SEQUENCE [LARGE SCALE GENOMIC DNA]</scope>
    <source>
        <tissue evidence="9">Seedling</tissue>
    </source>
</reference>
<dbReference type="CDD" id="cd00265">
    <property type="entry name" value="MADS_MEF2_like"/>
    <property type="match status" value="1"/>
</dbReference>
<dbReference type="FunFam" id="3.40.1810.10:FF:000012">
    <property type="entry name" value="MADS-box protein SOC1"/>
    <property type="match status" value="1"/>
</dbReference>
<feature type="compositionally biased region" description="Basic and acidic residues" evidence="6">
    <location>
        <begin position="228"/>
        <end position="238"/>
    </location>
</feature>
<dbReference type="SUPFAM" id="SSF55455">
    <property type="entry name" value="SRF-like"/>
    <property type="match status" value="1"/>
</dbReference>
<dbReference type="InterPro" id="IPR002487">
    <property type="entry name" value="TF_Kbox"/>
</dbReference>